<feature type="domain" description="Bacterial sugar transferase" evidence="8">
    <location>
        <begin position="293"/>
        <end position="473"/>
    </location>
</feature>
<keyword evidence="6 7" id="KW-0472">Membrane</keyword>
<dbReference type="AlphaFoldDB" id="K9P9X9"/>
<dbReference type="GO" id="GO:0089702">
    <property type="term" value="F:undecaprenyl-phosphate glucose phosphotransferase activity"/>
    <property type="evidence" value="ECO:0007669"/>
    <property type="project" value="TreeGrafter"/>
</dbReference>
<accession>K9P9X9</accession>
<evidence type="ECO:0000259" key="8">
    <source>
        <dbReference type="Pfam" id="PF02397"/>
    </source>
</evidence>
<evidence type="ECO:0000256" key="5">
    <source>
        <dbReference type="ARBA" id="ARBA00022989"/>
    </source>
</evidence>
<dbReference type="eggNOG" id="COG2148">
    <property type="taxonomic scope" value="Bacteria"/>
</dbReference>
<dbReference type="GO" id="GO:0009242">
    <property type="term" value="P:colanic acid biosynthetic process"/>
    <property type="evidence" value="ECO:0007669"/>
    <property type="project" value="TreeGrafter"/>
</dbReference>
<reference evidence="10" key="1">
    <citation type="journal article" date="2013" name="Proc. Natl. Acad. Sci. U.S.A.">
        <title>Improving the coverage of the cyanobacterial phylum using diversity-driven genome sequencing.</title>
        <authorList>
            <person name="Shih P.M."/>
            <person name="Wu D."/>
            <person name="Latifi A."/>
            <person name="Axen S.D."/>
            <person name="Fewer D.P."/>
            <person name="Talla E."/>
            <person name="Calteau A."/>
            <person name="Cai F."/>
            <person name="Tandeau de Marsac N."/>
            <person name="Rippka R."/>
            <person name="Herdman M."/>
            <person name="Sivonen K."/>
            <person name="Coursin T."/>
            <person name="Laurent T."/>
            <person name="Goodwin L."/>
            <person name="Nolan M."/>
            <person name="Davenport K.W."/>
            <person name="Han C.S."/>
            <person name="Rubin E.M."/>
            <person name="Eisen J.A."/>
            <person name="Woyke T."/>
            <person name="Gugger M."/>
            <person name="Kerfeld C.A."/>
        </authorList>
    </citation>
    <scope>NUCLEOTIDE SEQUENCE [LARGE SCALE GENOMIC DNA]</scope>
    <source>
        <strain evidence="10">ATCC 27147 / PCC 6307</strain>
    </source>
</reference>
<proteinExistence type="inferred from homology"/>
<dbReference type="PANTHER" id="PTHR30576">
    <property type="entry name" value="COLANIC BIOSYNTHESIS UDP-GLUCOSE LIPID CARRIER TRANSFERASE"/>
    <property type="match status" value="1"/>
</dbReference>
<dbReference type="NCBIfam" id="TIGR03025">
    <property type="entry name" value="EPS_sugtrans"/>
    <property type="match status" value="1"/>
</dbReference>
<keyword evidence="5 7" id="KW-1133">Transmembrane helix</keyword>
<name>K9P9X9_CYAGP</name>
<comment type="subcellular location">
    <subcellularLocation>
        <location evidence="1">Membrane</location>
        <topology evidence="1">Multi-pass membrane protein</topology>
    </subcellularLocation>
</comment>
<protein>
    <submittedName>
        <fullName evidence="9">Exopolysaccharide biosynthesis polyprenyl glycosylphosphotransferase</fullName>
    </submittedName>
</protein>
<feature type="transmembrane region" description="Helical" evidence="7">
    <location>
        <begin position="75"/>
        <end position="96"/>
    </location>
</feature>
<keyword evidence="3 9" id="KW-0808">Transferase</keyword>
<organism evidence="9 10">
    <name type="scientific">Cyanobium gracile (strain ATCC 27147 / PCC 6307)</name>
    <dbReference type="NCBI Taxonomy" id="292564"/>
    <lineage>
        <taxon>Bacteria</taxon>
        <taxon>Bacillati</taxon>
        <taxon>Cyanobacteriota</taxon>
        <taxon>Cyanophyceae</taxon>
        <taxon>Synechococcales</taxon>
        <taxon>Prochlorococcaceae</taxon>
        <taxon>Cyanobium</taxon>
    </lineage>
</organism>
<dbReference type="PANTHER" id="PTHR30576:SF21">
    <property type="entry name" value="UDP-GLUCOSE:UNDECAPRENYL-PHOSPHATE GLUCOSE-1-PHOSPHATE TRANSFERASE"/>
    <property type="match status" value="1"/>
</dbReference>
<evidence type="ECO:0000256" key="2">
    <source>
        <dbReference type="ARBA" id="ARBA00006464"/>
    </source>
</evidence>
<dbReference type="Pfam" id="PF02397">
    <property type="entry name" value="Bac_transf"/>
    <property type="match status" value="1"/>
</dbReference>
<comment type="similarity">
    <text evidence="2">Belongs to the bacterial sugar transferase family.</text>
</comment>
<dbReference type="GO" id="GO:0016020">
    <property type="term" value="C:membrane"/>
    <property type="evidence" value="ECO:0007669"/>
    <property type="project" value="UniProtKB-SubCell"/>
</dbReference>
<evidence type="ECO:0000256" key="1">
    <source>
        <dbReference type="ARBA" id="ARBA00004141"/>
    </source>
</evidence>
<dbReference type="PATRIC" id="fig|292564.3.peg.2141"/>
<dbReference type="HOGENOM" id="CLU_024920_0_0_3"/>
<feature type="transmembrane region" description="Helical" evidence="7">
    <location>
        <begin position="295"/>
        <end position="319"/>
    </location>
</feature>
<evidence type="ECO:0000256" key="3">
    <source>
        <dbReference type="ARBA" id="ARBA00022679"/>
    </source>
</evidence>
<dbReference type="STRING" id="292564.Cyagr_2253"/>
<feature type="transmembrane region" description="Helical" evidence="7">
    <location>
        <begin position="147"/>
        <end position="166"/>
    </location>
</feature>
<evidence type="ECO:0000313" key="10">
    <source>
        <dbReference type="Proteomes" id="UP000010388"/>
    </source>
</evidence>
<sequence>MGGPSVKWGRRDRIRRPGEDAGSAHKVGRWRWRQRMWWRTPWLRQRRLLLGLALFDALLLLGTYNSLFLQRFDRWAGITGSIVGLTLLWVGTSYLLGRYSKPDQGQRDSRRRRLGATAVVALLVLTVVVVVLNWGLKVEDPRTFRNFVLPLLGAVTLASGTAQLLVTRLLSRRQAWLLVGEEAELAVVQRELGRDGGPTLLDLHYCDCRALEPTFETILPSVDGIAVSEAAELNDVLLQKLLARRERGASVCSLVIWAEHHLQRVPPELFSSRWLLQADGFELQPSRWGWRLKRLGDVVVASLLLILTAPVLLAAALAIRLEGGGGILYRQVRTGLYGEAIEVWKLRTMCAEAETRGARWASRDDPRVTRVGKLLRRLRIDELPQLIAVLKGEMSLIGPRPERPEIEATLEQQIQHYRVRHWVRPGLSGWAQVCYPYGASIEDSRMKLSYDLYYLRNASLMLDTLILIKTIRLLARARGAQPDVHPRASMARFKTLP</sequence>
<evidence type="ECO:0000256" key="7">
    <source>
        <dbReference type="SAM" id="Phobius"/>
    </source>
</evidence>
<evidence type="ECO:0000256" key="6">
    <source>
        <dbReference type="ARBA" id="ARBA00023136"/>
    </source>
</evidence>
<gene>
    <name evidence="9" type="ordered locus">Cyagr_2253</name>
</gene>
<dbReference type="InterPro" id="IPR017475">
    <property type="entry name" value="EPS_sugar_tfrase"/>
</dbReference>
<keyword evidence="4 7" id="KW-0812">Transmembrane</keyword>
<dbReference type="Proteomes" id="UP000010388">
    <property type="component" value="Chromosome"/>
</dbReference>
<evidence type="ECO:0000256" key="4">
    <source>
        <dbReference type="ARBA" id="ARBA00022692"/>
    </source>
</evidence>
<feature type="transmembrane region" description="Helical" evidence="7">
    <location>
        <begin position="48"/>
        <end position="69"/>
    </location>
</feature>
<dbReference type="InterPro" id="IPR003362">
    <property type="entry name" value="Bact_transf"/>
</dbReference>
<feature type="transmembrane region" description="Helical" evidence="7">
    <location>
        <begin position="116"/>
        <end position="135"/>
    </location>
</feature>
<dbReference type="KEGG" id="cgc:Cyagr_2253"/>
<evidence type="ECO:0000313" key="9">
    <source>
        <dbReference type="EMBL" id="AFY29364.1"/>
    </source>
</evidence>
<dbReference type="EMBL" id="CP003495">
    <property type="protein sequence ID" value="AFY29364.1"/>
    <property type="molecule type" value="Genomic_DNA"/>
</dbReference>